<evidence type="ECO:0000256" key="1">
    <source>
        <dbReference type="SAM" id="MobiDB-lite"/>
    </source>
</evidence>
<dbReference type="InterPro" id="IPR001387">
    <property type="entry name" value="Cro/C1-type_HTH"/>
</dbReference>
<evidence type="ECO:0000313" key="3">
    <source>
        <dbReference type="EMBL" id="CAA0118230.1"/>
    </source>
</evidence>
<feature type="compositionally biased region" description="Basic residues" evidence="1">
    <location>
        <begin position="87"/>
        <end position="97"/>
    </location>
</feature>
<name>A0A5S9QJ70_9GAMM</name>
<feature type="domain" description="HTH cro/C1-type" evidence="2">
    <location>
        <begin position="19"/>
        <end position="70"/>
    </location>
</feature>
<sequence>MISSDTSADDISRQLGERLKHARLNADLTQLDVAKRAGISRKAVLNAEKGQAQLSVFVAILLALDSVDQLNQFLPEPPISPVQLSKLRGKQRQRASGKRSSDHPQHDENAPDNSDAW</sequence>
<dbReference type="Pfam" id="PF01381">
    <property type="entry name" value="HTH_3"/>
    <property type="match status" value="1"/>
</dbReference>
<dbReference type="Proteomes" id="UP000441399">
    <property type="component" value="Unassembled WGS sequence"/>
</dbReference>
<dbReference type="GO" id="GO:0003677">
    <property type="term" value="F:DNA binding"/>
    <property type="evidence" value="ECO:0007669"/>
    <property type="project" value="InterPro"/>
</dbReference>
<feature type="compositionally biased region" description="Basic and acidic residues" evidence="1">
    <location>
        <begin position="99"/>
        <end position="109"/>
    </location>
</feature>
<organism evidence="3 4">
    <name type="scientific">BD1-7 clade bacterium</name>
    <dbReference type="NCBI Taxonomy" id="2029982"/>
    <lineage>
        <taxon>Bacteria</taxon>
        <taxon>Pseudomonadati</taxon>
        <taxon>Pseudomonadota</taxon>
        <taxon>Gammaproteobacteria</taxon>
        <taxon>Cellvibrionales</taxon>
        <taxon>Spongiibacteraceae</taxon>
        <taxon>BD1-7 clade</taxon>
    </lineage>
</organism>
<protein>
    <recommendedName>
        <fullName evidence="2">HTH cro/C1-type domain-containing protein</fullName>
    </recommendedName>
</protein>
<dbReference type="Gene3D" id="1.10.260.40">
    <property type="entry name" value="lambda repressor-like DNA-binding domains"/>
    <property type="match status" value="1"/>
</dbReference>
<dbReference type="AlphaFoldDB" id="A0A5S9QJ70"/>
<dbReference type="SMART" id="SM00530">
    <property type="entry name" value="HTH_XRE"/>
    <property type="match status" value="1"/>
</dbReference>
<accession>A0A5S9QJ70</accession>
<dbReference type="SUPFAM" id="SSF47413">
    <property type="entry name" value="lambda repressor-like DNA-binding domains"/>
    <property type="match status" value="1"/>
</dbReference>
<keyword evidence="4" id="KW-1185">Reference proteome</keyword>
<dbReference type="PROSITE" id="PS50943">
    <property type="entry name" value="HTH_CROC1"/>
    <property type="match status" value="1"/>
</dbReference>
<gene>
    <name evidence="3" type="ORF">OPDIPICF_02062</name>
</gene>
<evidence type="ECO:0000259" key="2">
    <source>
        <dbReference type="PROSITE" id="PS50943"/>
    </source>
</evidence>
<dbReference type="InterPro" id="IPR010982">
    <property type="entry name" value="Lambda_DNA-bd_dom_sf"/>
</dbReference>
<proteinExistence type="predicted"/>
<dbReference type="EMBL" id="CACSIO010000034">
    <property type="protein sequence ID" value="CAA0118230.1"/>
    <property type="molecule type" value="Genomic_DNA"/>
</dbReference>
<feature type="region of interest" description="Disordered" evidence="1">
    <location>
        <begin position="75"/>
        <end position="117"/>
    </location>
</feature>
<evidence type="ECO:0000313" key="4">
    <source>
        <dbReference type="Proteomes" id="UP000441399"/>
    </source>
</evidence>
<reference evidence="3 4" key="1">
    <citation type="submission" date="2019-11" db="EMBL/GenBank/DDBJ databases">
        <authorList>
            <person name="Holert J."/>
        </authorList>
    </citation>
    <scope>NUCLEOTIDE SEQUENCE [LARGE SCALE GENOMIC DNA]</scope>
    <source>
        <strain evidence="3">SB11_3</strain>
    </source>
</reference>
<dbReference type="CDD" id="cd00093">
    <property type="entry name" value="HTH_XRE"/>
    <property type="match status" value="1"/>
</dbReference>